<dbReference type="EMBL" id="UINC01006250">
    <property type="protein sequence ID" value="SVA26401.1"/>
    <property type="molecule type" value="Genomic_DNA"/>
</dbReference>
<dbReference type="UniPathway" id="UPA00379">
    <property type="reaction ID" value="UER00549"/>
</dbReference>
<dbReference type="GO" id="GO:0004397">
    <property type="term" value="F:histidine ammonia-lyase activity"/>
    <property type="evidence" value="ECO:0007669"/>
    <property type="project" value="UniProtKB-EC"/>
</dbReference>
<name>A0A381UF88_9ZZZZ</name>
<comment type="catalytic activity">
    <reaction evidence="5">
        <text>L-histidine = trans-urocanate + NH4(+)</text>
        <dbReference type="Rhea" id="RHEA:21232"/>
        <dbReference type="ChEBI" id="CHEBI:17771"/>
        <dbReference type="ChEBI" id="CHEBI:28938"/>
        <dbReference type="ChEBI" id="CHEBI:57595"/>
        <dbReference type="EC" id="4.3.1.3"/>
    </reaction>
</comment>
<evidence type="ECO:0000313" key="6">
    <source>
        <dbReference type="EMBL" id="SVA26401.1"/>
    </source>
</evidence>
<accession>A0A381UF88</accession>
<dbReference type="Gene3D" id="1.20.200.10">
    <property type="entry name" value="Fumarase/aspartase (Central domain)"/>
    <property type="match status" value="1"/>
</dbReference>
<reference evidence="6" key="1">
    <citation type="submission" date="2018-05" db="EMBL/GenBank/DDBJ databases">
        <authorList>
            <person name="Lanie J.A."/>
            <person name="Ng W.-L."/>
            <person name="Kazmierczak K.M."/>
            <person name="Andrzejewski T.M."/>
            <person name="Davidsen T.M."/>
            <person name="Wayne K.J."/>
            <person name="Tettelin H."/>
            <person name="Glass J.I."/>
            <person name="Rusch D."/>
            <person name="Podicherti R."/>
            <person name="Tsui H.-C.T."/>
            <person name="Winkler M.E."/>
        </authorList>
    </citation>
    <scope>NUCLEOTIDE SEQUENCE</scope>
</reference>
<dbReference type="InterPro" id="IPR024083">
    <property type="entry name" value="Fumarase/histidase_N"/>
</dbReference>
<dbReference type="Gene3D" id="1.10.275.10">
    <property type="entry name" value="Fumarase/aspartase (N-terminal domain)"/>
    <property type="match status" value="1"/>
</dbReference>
<dbReference type="AlphaFoldDB" id="A0A381UF88"/>
<dbReference type="InterPro" id="IPR008948">
    <property type="entry name" value="L-Aspartase-like"/>
</dbReference>
<protein>
    <recommendedName>
        <fullName evidence="2">histidine ammonia-lyase</fullName>
        <ecNumber evidence="2">4.3.1.3</ecNumber>
    </recommendedName>
</protein>
<proteinExistence type="predicted"/>
<gene>
    <name evidence="6" type="ORF">METZ01_LOCUS79255</name>
</gene>
<dbReference type="GO" id="GO:0019557">
    <property type="term" value="P:L-histidine catabolic process to glutamate and formate"/>
    <property type="evidence" value="ECO:0007669"/>
    <property type="project" value="UniProtKB-UniPathway"/>
</dbReference>
<dbReference type="EC" id="4.3.1.3" evidence="2"/>
<organism evidence="6">
    <name type="scientific">marine metagenome</name>
    <dbReference type="NCBI Taxonomy" id="408172"/>
    <lineage>
        <taxon>unclassified sequences</taxon>
        <taxon>metagenomes</taxon>
        <taxon>ecological metagenomes</taxon>
    </lineage>
</organism>
<dbReference type="Pfam" id="PF00221">
    <property type="entry name" value="Lyase_aromatic"/>
    <property type="match status" value="1"/>
</dbReference>
<evidence type="ECO:0000256" key="3">
    <source>
        <dbReference type="ARBA" id="ARBA00022808"/>
    </source>
</evidence>
<dbReference type="NCBIfam" id="NF006871">
    <property type="entry name" value="PRK09367.1"/>
    <property type="match status" value="1"/>
</dbReference>
<dbReference type="CDD" id="cd00332">
    <property type="entry name" value="PAL-HAL"/>
    <property type="match status" value="1"/>
</dbReference>
<dbReference type="GO" id="GO:0005737">
    <property type="term" value="C:cytoplasm"/>
    <property type="evidence" value="ECO:0007669"/>
    <property type="project" value="InterPro"/>
</dbReference>
<keyword evidence="3" id="KW-0369">Histidine metabolism</keyword>
<evidence type="ECO:0000256" key="1">
    <source>
        <dbReference type="ARBA" id="ARBA00005113"/>
    </source>
</evidence>
<comment type="pathway">
    <text evidence="1">Amino-acid degradation; L-histidine degradation into L-glutamate; N-formimidoyl-L-glutamate from L-histidine: step 1/3.</text>
</comment>
<evidence type="ECO:0000256" key="4">
    <source>
        <dbReference type="ARBA" id="ARBA00023239"/>
    </source>
</evidence>
<sequence>MSGLLITKNNFTIRDFGLSLQKRVHVKLSSDAVDSVNNSQKNLQSLLTSGISIYGVTTGFGKLSHVKIDPSDQRKLQLNLVRSHAAGVGQPENKGIIRVMMILKLLTFVKGYSGVRMAVLDQIIKFLNHDIIPVVPEKGSVGASGDLAQLAHMGLALIGEGDVFYKGKQTESKLIMDRLGIFPLELEPKEGISLINGTHYSTALAIAVLNISKNLLQCADIIGALSVESSLSSRNIFNPKIHYLKKHPGQRDSAENIWNILSDSKIVSSHKECEKIQDPYSFRCIPHVHGASRDMINNAADCVNNEINSVSDNPLIFSGNEIQSSGHFHAEHIAQAMDSVGIAISEIGAISQKRIHYFMKGIENKIPPFLALNPGLESGYMLAQVTAGALASENKTLSHPASIDSTTTSAGQEDFVSMAPWAGQKASKIAENTATILSIELMVSATAAQLFLKDFQPSSVSREIFNEVNTFLKYDAGDRPLDKEIQGLKSLIISEKITKTVENIIDIK</sequence>
<dbReference type="GO" id="GO:0019556">
    <property type="term" value="P:L-histidine catabolic process to glutamate and formamide"/>
    <property type="evidence" value="ECO:0007669"/>
    <property type="project" value="UniProtKB-UniPathway"/>
</dbReference>
<keyword evidence="4" id="KW-0456">Lyase</keyword>
<dbReference type="SUPFAM" id="SSF48557">
    <property type="entry name" value="L-aspartase-like"/>
    <property type="match status" value="1"/>
</dbReference>
<evidence type="ECO:0000256" key="5">
    <source>
        <dbReference type="ARBA" id="ARBA00049269"/>
    </source>
</evidence>
<dbReference type="PANTHER" id="PTHR10362">
    <property type="entry name" value="HISTIDINE AMMONIA-LYASE"/>
    <property type="match status" value="1"/>
</dbReference>
<evidence type="ECO:0000256" key="2">
    <source>
        <dbReference type="ARBA" id="ARBA00012994"/>
    </source>
</evidence>
<dbReference type="NCBIfam" id="TIGR01225">
    <property type="entry name" value="hutH"/>
    <property type="match status" value="1"/>
</dbReference>
<dbReference type="FunFam" id="1.10.275.10:FF:000005">
    <property type="entry name" value="Histidine ammonia-lyase"/>
    <property type="match status" value="1"/>
</dbReference>
<dbReference type="InterPro" id="IPR005921">
    <property type="entry name" value="HutH"/>
</dbReference>
<dbReference type="InterPro" id="IPR001106">
    <property type="entry name" value="Aromatic_Lyase"/>
</dbReference>